<evidence type="ECO:0000313" key="1">
    <source>
        <dbReference type="EMBL" id="MEQ2207595.1"/>
    </source>
</evidence>
<name>A0ABV0RHG6_9TELE</name>
<proteinExistence type="predicted"/>
<organism evidence="1 2">
    <name type="scientific">Xenoophorus captivus</name>
    <dbReference type="NCBI Taxonomy" id="1517983"/>
    <lineage>
        <taxon>Eukaryota</taxon>
        <taxon>Metazoa</taxon>
        <taxon>Chordata</taxon>
        <taxon>Craniata</taxon>
        <taxon>Vertebrata</taxon>
        <taxon>Euteleostomi</taxon>
        <taxon>Actinopterygii</taxon>
        <taxon>Neopterygii</taxon>
        <taxon>Teleostei</taxon>
        <taxon>Neoteleostei</taxon>
        <taxon>Acanthomorphata</taxon>
        <taxon>Ovalentaria</taxon>
        <taxon>Atherinomorphae</taxon>
        <taxon>Cyprinodontiformes</taxon>
        <taxon>Goodeidae</taxon>
        <taxon>Xenoophorus</taxon>
    </lineage>
</organism>
<comment type="caution">
    <text evidence="1">The sequence shown here is derived from an EMBL/GenBank/DDBJ whole genome shotgun (WGS) entry which is preliminary data.</text>
</comment>
<gene>
    <name evidence="1" type="ORF">XENOCAPTIV_015280</name>
</gene>
<sequence length="128" mass="14327">MEECSTWKKWLQCSQEIAMCPFNSTGTMGSAFFPLSGPLCGVCHCGMIDALCGDRSLLCQRRLMQGWRSSFWMCPITLRAAAVHDPSAHILGRRRNQLLPVHSFVRPSFQTAHPWPGHEDYMGVTPTG</sequence>
<reference evidence="1 2" key="1">
    <citation type="submission" date="2021-06" db="EMBL/GenBank/DDBJ databases">
        <authorList>
            <person name="Palmer J.M."/>
        </authorList>
    </citation>
    <scope>NUCLEOTIDE SEQUENCE [LARGE SCALE GENOMIC DNA]</scope>
    <source>
        <strain evidence="1 2">XC_2019</strain>
        <tissue evidence="1">Muscle</tissue>
    </source>
</reference>
<accession>A0ABV0RHG6</accession>
<protein>
    <submittedName>
        <fullName evidence="1">Uncharacterized protein</fullName>
    </submittedName>
</protein>
<dbReference type="Proteomes" id="UP001434883">
    <property type="component" value="Unassembled WGS sequence"/>
</dbReference>
<evidence type="ECO:0000313" key="2">
    <source>
        <dbReference type="Proteomes" id="UP001434883"/>
    </source>
</evidence>
<keyword evidence="2" id="KW-1185">Reference proteome</keyword>
<dbReference type="EMBL" id="JAHRIN010045173">
    <property type="protein sequence ID" value="MEQ2207595.1"/>
    <property type="molecule type" value="Genomic_DNA"/>
</dbReference>